<dbReference type="InterPro" id="IPR039446">
    <property type="entry name" value="DauR-like"/>
</dbReference>
<dbReference type="Pfam" id="PF08348">
    <property type="entry name" value="PAS_6"/>
    <property type="match status" value="1"/>
</dbReference>
<dbReference type="STRING" id="1167006.UWK_01303"/>
<dbReference type="InterPro" id="IPR013559">
    <property type="entry name" value="YheO"/>
</dbReference>
<evidence type="ECO:0008006" key="5">
    <source>
        <dbReference type="Google" id="ProtNLM"/>
    </source>
</evidence>
<dbReference type="eggNOG" id="COG2964">
    <property type="taxonomic scope" value="Bacteria"/>
</dbReference>
<accession>M1NDQ4</accession>
<evidence type="ECO:0000313" key="3">
    <source>
        <dbReference type="EMBL" id="AGF77864.1"/>
    </source>
</evidence>
<protein>
    <recommendedName>
        <fullName evidence="5">Transcriptional regulator</fullName>
    </recommendedName>
</protein>
<dbReference type="HOGENOM" id="CLU_080179_0_1_7"/>
<feature type="domain" description="Transcriptional regulator DauR-like HTH" evidence="2">
    <location>
        <begin position="150"/>
        <end position="211"/>
    </location>
</feature>
<organism evidence="3 4">
    <name type="scientific">Desulfocapsa sulfexigens (strain DSM 10523 / SB164P1)</name>
    <dbReference type="NCBI Taxonomy" id="1167006"/>
    <lineage>
        <taxon>Bacteria</taxon>
        <taxon>Pseudomonadati</taxon>
        <taxon>Thermodesulfobacteriota</taxon>
        <taxon>Desulfobulbia</taxon>
        <taxon>Desulfobulbales</taxon>
        <taxon>Desulfocapsaceae</taxon>
        <taxon>Desulfocapsa</taxon>
    </lineage>
</organism>
<dbReference type="EMBL" id="CP003985">
    <property type="protein sequence ID" value="AGF77864.1"/>
    <property type="molecule type" value="Genomic_DNA"/>
</dbReference>
<dbReference type="KEGG" id="dsf:UWK_01303"/>
<proteinExistence type="predicted"/>
<dbReference type="PANTHER" id="PTHR35568">
    <property type="entry name" value="TRANSCRIPTIONAL REGULATOR DAUR"/>
    <property type="match status" value="1"/>
</dbReference>
<dbReference type="Proteomes" id="UP000011721">
    <property type="component" value="Chromosome"/>
</dbReference>
<dbReference type="PANTHER" id="PTHR35568:SF1">
    <property type="entry name" value="TRANSCRIPTIONAL REGULATOR DAUR"/>
    <property type="match status" value="1"/>
</dbReference>
<name>M1NDQ4_DESSD</name>
<gene>
    <name evidence="3" type="ordered locus">UWK_01303</name>
</gene>
<keyword evidence="4" id="KW-1185">Reference proteome</keyword>
<sequence length="214" mass="23475">MGKMTENEQIFKNLRATADAIQTLFGPNCEVTIHNMADLQKSLVYIKGDVTGRSPGAPATNLLVKLLQQSSEEGDHKHNYKSVTADGRCLKSSATLIKNSKGKAVAALCINLDTTSYFNAIQSLLPFIHDLDTGIYPSKETFANSAVDTVRTLFGQAVDDIGTQPGAMSIDEKTLFIQKMKENGVFQFKGAVEEVARLMDVTKCTVYNYLKKIE</sequence>
<reference evidence="4" key="1">
    <citation type="journal article" date="2013" name="Stand. Genomic Sci.">
        <title>Complete genome sequence of Desulfocapsa sulfexigens, a marine deltaproteobacterium specialized in disproportionating inorganic sulfur compounds.</title>
        <authorList>
            <person name="Finster K.W."/>
            <person name="Kjeldsen K.U."/>
            <person name="Kube M."/>
            <person name="Reinhardt R."/>
            <person name="Mussmann M."/>
            <person name="Amann R."/>
            <person name="Schreiber L."/>
        </authorList>
    </citation>
    <scope>NUCLEOTIDE SEQUENCE [LARGE SCALE GENOMIC DNA]</scope>
    <source>
        <strain evidence="4">DSM 10523 / SB164P1</strain>
    </source>
</reference>
<dbReference type="Pfam" id="PF13309">
    <property type="entry name" value="HTH_22"/>
    <property type="match status" value="1"/>
</dbReference>
<evidence type="ECO:0000259" key="1">
    <source>
        <dbReference type="Pfam" id="PF08348"/>
    </source>
</evidence>
<dbReference type="OrthoDB" id="9796595at2"/>
<dbReference type="InterPro" id="IPR039445">
    <property type="entry name" value="DauR-like_HTH"/>
</dbReference>
<evidence type="ECO:0000313" key="4">
    <source>
        <dbReference type="Proteomes" id="UP000011721"/>
    </source>
</evidence>
<evidence type="ECO:0000259" key="2">
    <source>
        <dbReference type="Pfam" id="PF13309"/>
    </source>
</evidence>
<dbReference type="RefSeq" id="WP_015403556.1">
    <property type="nucleotide sequence ID" value="NC_020304.1"/>
</dbReference>
<dbReference type="AlphaFoldDB" id="M1NDQ4"/>
<feature type="domain" description="YheO-like" evidence="1">
    <location>
        <begin position="12"/>
        <end position="120"/>
    </location>
</feature>